<dbReference type="GO" id="GO:0006508">
    <property type="term" value="P:proteolysis"/>
    <property type="evidence" value="ECO:0007669"/>
    <property type="project" value="UniProtKB-KW"/>
</dbReference>
<keyword evidence="2 9" id="KW-0645">Protease</keyword>
<dbReference type="EMBL" id="LCOT01000042">
    <property type="protein sequence ID" value="KKU82647.1"/>
    <property type="molecule type" value="Genomic_DNA"/>
</dbReference>
<feature type="binding site" evidence="9">
    <location>
        <position position="148"/>
    </location>
    <ligand>
        <name>Zn(2+)</name>
        <dbReference type="ChEBI" id="CHEBI:29105"/>
        <note>catalytic</note>
    </ligand>
</feature>
<feature type="active site" description="Proton donor/acceptor" evidence="9">
    <location>
        <position position="201"/>
    </location>
</feature>
<keyword evidence="7 9" id="KW-0482">Metalloprotease</keyword>
<evidence type="ECO:0000256" key="3">
    <source>
        <dbReference type="ARBA" id="ARBA00022723"/>
    </source>
</evidence>
<gene>
    <name evidence="10" type="ORF">UY11_C0042G0008</name>
</gene>
<dbReference type="GO" id="GO:0160237">
    <property type="term" value="F:D-Ala-D-Ala dipeptidase activity"/>
    <property type="evidence" value="ECO:0007669"/>
    <property type="project" value="UniProtKB-EC"/>
</dbReference>
<evidence type="ECO:0000256" key="7">
    <source>
        <dbReference type="ARBA" id="ARBA00023049"/>
    </source>
</evidence>
<dbReference type="HAMAP" id="MF_01924">
    <property type="entry name" value="A_A_dipeptidase"/>
    <property type="match status" value="1"/>
</dbReference>
<organism evidence="10 11">
    <name type="scientific">Candidatus Amesbacteria bacterium GW2011_GWC2_47_8</name>
    <dbReference type="NCBI Taxonomy" id="1618367"/>
    <lineage>
        <taxon>Bacteria</taxon>
        <taxon>Candidatus Amesiibacteriota</taxon>
    </lineage>
</organism>
<keyword evidence="6 9" id="KW-0224">Dipeptidase</keyword>
<sequence>MTTVEISTTFPPPIPMLGWKEIPIQPVPESEDPLVPLNELHPRIKIDPQYYKQRLPGTSFTLYARKSVAGRLVQAAEALPKGLNLLIWDPWRSVECQQALYTNQYTLLQRQHPDWNETRLSTETQRYVSLSSTDPTKPSPHLTGGAIDLTICDSSGIPLDMGTEFDHFGQETATDHFPNHSHRLLLLQVMTQAGFTNYWEEWWHFDYGNQFWAKINNQPFAIYGPASPGFDTRTII</sequence>
<dbReference type="Gene3D" id="3.30.1380.10">
    <property type="match status" value="1"/>
</dbReference>
<evidence type="ECO:0000313" key="11">
    <source>
        <dbReference type="Proteomes" id="UP000034265"/>
    </source>
</evidence>
<dbReference type="GO" id="GO:0008270">
    <property type="term" value="F:zinc ion binding"/>
    <property type="evidence" value="ECO:0007669"/>
    <property type="project" value="UniProtKB-UniRule"/>
</dbReference>
<evidence type="ECO:0000256" key="1">
    <source>
        <dbReference type="ARBA" id="ARBA00001362"/>
    </source>
</evidence>
<evidence type="ECO:0000313" key="10">
    <source>
        <dbReference type="EMBL" id="KKU82647.1"/>
    </source>
</evidence>
<comment type="caution">
    <text evidence="10">The sequence shown here is derived from an EMBL/GenBank/DDBJ whole genome shotgun (WGS) entry which is preliminary data.</text>
</comment>
<dbReference type="InterPro" id="IPR009045">
    <property type="entry name" value="Zn_M74/Hedgehog-like"/>
</dbReference>
<dbReference type="EC" id="3.4.13.22" evidence="9"/>
<evidence type="ECO:0000256" key="5">
    <source>
        <dbReference type="ARBA" id="ARBA00022833"/>
    </source>
</evidence>
<evidence type="ECO:0000256" key="4">
    <source>
        <dbReference type="ARBA" id="ARBA00022801"/>
    </source>
</evidence>
<evidence type="ECO:0000256" key="6">
    <source>
        <dbReference type="ARBA" id="ARBA00022997"/>
    </source>
</evidence>
<proteinExistence type="inferred from homology"/>
<dbReference type="Pfam" id="PF01427">
    <property type="entry name" value="Peptidase_M15"/>
    <property type="match status" value="1"/>
</dbReference>
<comment type="function">
    <text evidence="9">Catalyzes hydrolysis of the D-alanyl-D-alanine dipeptide.</text>
</comment>
<dbReference type="InterPro" id="IPR000755">
    <property type="entry name" value="A_A_dipeptidase"/>
</dbReference>
<evidence type="ECO:0000256" key="2">
    <source>
        <dbReference type="ARBA" id="ARBA00022670"/>
    </source>
</evidence>
<comment type="similarity">
    <text evidence="9">Belongs to the peptidase M15D family.</text>
</comment>
<reference evidence="10 11" key="1">
    <citation type="journal article" date="2015" name="Nature">
        <title>rRNA introns, odd ribosomes, and small enigmatic genomes across a large radiation of phyla.</title>
        <authorList>
            <person name="Brown C.T."/>
            <person name="Hug L.A."/>
            <person name="Thomas B.C."/>
            <person name="Sharon I."/>
            <person name="Castelle C.J."/>
            <person name="Singh A."/>
            <person name="Wilkins M.J."/>
            <person name="Williams K.H."/>
            <person name="Banfield J.F."/>
        </authorList>
    </citation>
    <scope>NUCLEOTIDE SEQUENCE [LARGE SCALE GENOMIC DNA]</scope>
</reference>
<evidence type="ECO:0000256" key="9">
    <source>
        <dbReference type="HAMAP-Rule" id="MF_01924"/>
    </source>
</evidence>
<dbReference type="Proteomes" id="UP000034265">
    <property type="component" value="Unassembled WGS sequence"/>
</dbReference>
<evidence type="ECO:0000256" key="8">
    <source>
        <dbReference type="ARBA" id="ARBA00023316"/>
    </source>
</evidence>
<dbReference type="AlphaFoldDB" id="A0A0G1TLE9"/>
<feature type="binding site" evidence="9">
    <location>
        <position position="141"/>
    </location>
    <ligand>
        <name>Zn(2+)</name>
        <dbReference type="ChEBI" id="CHEBI:29105"/>
        <note>catalytic</note>
    </ligand>
</feature>
<comment type="catalytic activity">
    <reaction evidence="1 9">
        <text>D-alanyl-D-alanine + H2O = 2 D-alanine</text>
        <dbReference type="Rhea" id="RHEA:20661"/>
        <dbReference type="ChEBI" id="CHEBI:15377"/>
        <dbReference type="ChEBI" id="CHEBI:57416"/>
        <dbReference type="ChEBI" id="CHEBI:57822"/>
        <dbReference type="EC" id="3.4.13.22"/>
    </reaction>
</comment>
<keyword evidence="4 9" id="KW-0378">Hydrolase</keyword>
<keyword evidence="5 9" id="KW-0862">Zinc</keyword>
<dbReference type="PATRIC" id="fig|1618367.3.peg.757"/>
<feature type="binding site" evidence="9">
    <location>
        <position position="204"/>
    </location>
    <ligand>
        <name>Zn(2+)</name>
        <dbReference type="ChEBI" id="CHEBI:29105"/>
        <note>catalytic</note>
    </ligand>
</feature>
<dbReference type="CDD" id="cd14843">
    <property type="entry name" value="D-Ala-D-Ala_dipeptidase_like"/>
    <property type="match status" value="1"/>
</dbReference>
<keyword evidence="3 9" id="KW-0479">Metal-binding</keyword>
<dbReference type="PANTHER" id="PTHR43126">
    <property type="entry name" value="D-ALANYL-D-ALANINE DIPEPTIDASE"/>
    <property type="match status" value="1"/>
</dbReference>
<keyword evidence="8" id="KW-0961">Cell wall biogenesis/degradation</keyword>
<dbReference type="GO" id="GO:0071555">
    <property type="term" value="P:cell wall organization"/>
    <property type="evidence" value="ECO:0007669"/>
    <property type="project" value="UniProtKB-KW"/>
</dbReference>
<dbReference type="PANTHER" id="PTHR43126:SF2">
    <property type="entry name" value="D-ALANYL-D-ALANINE DIPEPTIDASE"/>
    <property type="match status" value="1"/>
</dbReference>
<dbReference type="GO" id="GO:0008237">
    <property type="term" value="F:metallopeptidase activity"/>
    <property type="evidence" value="ECO:0007669"/>
    <property type="project" value="UniProtKB-KW"/>
</dbReference>
<protein>
    <recommendedName>
        <fullName evidence="9">D-alanyl-D-alanine dipeptidase</fullName>
        <shortName evidence="9">D-Ala-D-Ala dipeptidase</shortName>
        <ecNumber evidence="9">3.4.13.22</ecNumber>
    </recommendedName>
</protein>
<comment type="cofactor">
    <cofactor evidence="9">
        <name>Zn(2+)</name>
        <dbReference type="ChEBI" id="CHEBI:29105"/>
    </cofactor>
    <text evidence="9">Binds 1 zinc ion per subunit.</text>
</comment>
<accession>A0A0G1TLE9</accession>
<name>A0A0G1TLE9_9BACT</name>
<feature type="site" description="Transition state stabilizer" evidence="9">
    <location>
        <position position="92"/>
    </location>
</feature>
<dbReference type="SUPFAM" id="SSF55166">
    <property type="entry name" value="Hedgehog/DD-peptidase"/>
    <property type="match status" value="1"/>
</dbReference>